<name>A0A820FQ39_9BILA</name>
<dbReference type="PANTHER" id="PTHR46601:SF1">
    <property type="entry name" value="ADF-H DOMAIN-CONTAINING PROTEIN"/>
    <property type="match status" value="1"/>
</dbReference>
<accession>A0A820FQ39</accession>
<feature type="non-terminal residue" evidence="1">
    <location>
        <position position="1"/>
    </location>
</feature>
<organism evidence="1 2">
    <name type="scientific">Rotaria sordida</name>
    <dbReference type="NCBI Taxonomy" id="392033"/>
    <lineage>
        <taxon>Eukaryota</taxon>
        <taxon>Metazoa</taxon>
        <taxon>Spiralia</taxon>
        <taxon>Gnathifera</taxon>
        <taxon>Rotifera</taxon>
        <taxon>Eurotatoria</taxon>
        <taxon>Bdelloidea</taxon>
        <taxon>Philodinida</taxon>
        <taxon>Philodinidae</taxon>
        <taxon>Rotaria</taxon>
    </lineage>
</organism>
<evidence type="ECO:0000313" key="2">
    <source>
        <dbReference type="Proteomes" id="UP000663874"/>
    </source>
</evidence>
<dbReference type="EMBL" id="CAJOBE010025486">
    <property type="protein sequence ID" value="CAF4268058.1"/>
    <property type="molecule type" value="Genomic_DNA"/>
</dbReference>
<reference evidence="1" key="1">
    <citation type="submission" date="2021-02" db="EMBL/GenBank/DDBJ databases">
        <authorList>
            <person name="Nowell W R."/>
        </authorList>
    </citation>
    <scope>NUCLEOTIDE SEQUENCE</scope>
</reference>
<proteinExistence type="predicted"/>
<protein>
    <submittedName>
        <fullName evidence="1">Uncharacterized protein</fullName>
    </submittedName>
</protein>
<evidence type="ECO:0000313" key="1">
    <source>
        <dbReference type="EMBL" id="CAF4268058.1"/>
    </source>
</evidence>
<comment type="caution">
    <text evidence="1">The sequence shown here is derived from an EMBL/GenBank/DDBJ whole genome shotgun (WGS) entry which is preliminary data.</text>
</comment>
<gene>
    <name evidence="1" type="ORF">FNK824_LOCUS39366</name>
</gene>
<dbReference type="AlphaFoldDB" id="A0A820FQ39"/>
<dbReference type="PANTHER" id="PTHR46601">
    <property type="entry name" value="ULP_PROTEASE DOMAIN-CONTAINING PROTEIN"/>
    <property type="match status" value="1"/>
</dbReference>
<dbReference type="Proteomes" id="UP000663874">
    <property type="component" value="Unassembled WGS sequence"/>
</dbReference>
<sequence>MINITYHEKDFGLPASWTFSATSHGKGPVDGIGAAVKSRATRFLLSGSAERAFLSPEDLLTILKKLMTINTFKKTLEPRWLQISKKPWIDGIQSKHQFNPIGI</sequence>